<sequence length="308" mass="35830">MQVLCHYSIPQFYTTTNIISLIYISIKNSNLQFDWLTLTLQILQFLISLILMVLIFIRHKYQIRKPLLIALAISFCAISIILLIQQFDYYYLMLIIFQQLALCLLMSLLILNKNLIGFGIVIQIYMIGFLIDFLSFDIWIFKDQFSLNRSIAIMGFGAVGLIIFVLCMLSRLKPEGKLKQELHIIVGFYIFCELFICCNIITEMINNVCNIYLIDLILLKISNVFLDILIFPFAKYNVPKMQISKSQISSEIIENYNTKNLECNVIATKESESELNSALKIRSDKHIVVLRQEQNATNKWIQSLLEIY</sequence>
<keyword evidence="3" id="KW-1185">Reference proteome</keyword>
<feature type="transmembrane region" description="Helical" evidence="1">
    <location>
        <begin position="35"/>
        <end position="55"/>
    </location>
</feature>
<comment type="caution">
    <text evidence="2">The sequence shown here is derived from an EMBL/GenBank/DDBJ whole genome shotgun (WGS) entry which is preliminary data.</text>
</comment>
<feature type="transmembrane region" description="Helical" evidence="1">
    <location>
        <begin position="182"/>
        <end position="205"/>
    </location>
</feature>
<feature type="transmembrane region" description="Helical" evidence="1">
    <location>
        <begin position="67"/>
        <end position="84"/>
    </location>
</feature>
<gene>
    <name evidence="2" type="ORF">PSON_ATCC_30995.1.T1500162</name>
</gene>
<keyword evidence="1" id="KW-0812">Transmembrane</keyword>
<evidence type="ECO:0000313" key="2">
    <source>
        <dbReference type="EMBL" id="CAD8124379.1"/>
    </source>
</evidence>
<dbReference type="OrthoDB" id="306939at2759"/>
<evidence type="ECO:0000256" key="1">
    <source>
        <dbReference type="SAM" id="Phobius"/>
    </source>
</evidence>
<evidence type="ECO:0008006" key="4">
    <source>
        <dbReference type="Google" id="ProtNLM"/>
    </source>
</evidence>
<accession>A0A8S1RBG4</accession>
<name>A0A8S1RBG4_9CILI</name>
<reference evidence="2" key="1">
    <citation type="submission" date="2021-01" db="EMBL/GenBank/DDBJ databases">
        <authorList>
            <consortium name="Genoscope - CEA"/>
            <person name="William W."/>
        </authorList>
    </citation>
    <scope>NUCLEOTIDE SEQUENCE</scope>
</reference>
<feature type="transmembrane region" description="Helical" evidence="1">
    <location>
        <begin position="90"/>
        <end position="111"/>
    </location>
</feature>
<keyword evidence="1" id="KW-0472">Membrane</keyword>
<feature type="transmembrane region" description="Helical" evidence="1">
    <location>
        <begin position="118"/>
        <end position="139"/>
    </location>
</feature>
<proteinExistence type="predicted"/>
<feature type="transmembrane region" description="Helical" evidence="1">
    <location>
        <begin position="151"/>
        <end position="170"/>
    </location>
</feature>
<keyword evidence="1" id="KW-1133">Transmembrane helix</keyword>
<dbReference type="AlphaFoldDB" id="A0A8S1RBG4"/>
<organism evidence="2 3">
    <name type="scientific">Paramecium sonneborni</name>
    <dbReference type="NCBI Taxonomy" id="65129"/>
    <lineage>
        <taxon>Eukaryota</taxon>
        <taxon>Sar</taxon>
        <taxon>Alveolata</taxon>
        <taxon>Ciliophora</taxon>
        <taxon>Intramacronucleata</taxon>
        <taxon>Oligohymenophorea</taxon>
        <taxon>Peniculida</taxon>
        <taxon>Parameciidae</taxon>
        <taxon>Paramecium</taxon>
    </lineage>
</organism>
<evidence type="ECO:0000313" key="3">
    <source>
        <dbReference type="Proteomes" id="UP000692954"/>
    </source>
</evidence>
<dbReference type="EMBL" id="CAJJDN010000150">
    <property type="protein sequence ID" value="CAD8124379.1"/>
    <property type="molecule type" value="Genomic_DNA"/>
</dbReference>
<protein>
    <recommendedName>
        <fullName evidence="4">Transmembrane protein</fullName>
    </recommendedName>
</protein>
<dbReference type="Proteomes" id="UP000692954">
    <property type="component" value="Unassembled WGS sequence"/>
</dbReference>
<feature type="transmembrane region" description="Helical" evidence="1">
    <location>
        <begin position="211"/>
        <end position="234"/>
    </location>
</feature>